<keyword evidence="2" id="KW-0689">Ribosomal protein</keyword>
<dbReference type="EMBL" id="KE163643">
    <property type="protein sequence ID" value="EPQ12916.1"/>
    <property type="molecule type" value="Genomic_DNA"/>
</dbReference>
<gene>
    <name evidence="2" type="ORF">D623_10012324</name>
</gene>
<evidence type="ECO:0000313" key="2">
    <source>
        <dbReference type="EMBL" id="EPQ12916.1"/>
    </source>
</evidence>
<accession>S7N7I9</accession>
<feature type="compositionally biased region" description="Basic residues" evidence="1">
    <location>
        <begin position="1"/>
        <end position="14"/>
    </location>
</feature>
<feature type="compositionally biased region" description="Low complexity" evidence="1">
    <location>
        <begin position="71"/>
        <end position="107"/>
    </location>
</feature>
<dbReference type="KEGG" id="myb:102255412"/>
<organism evidence="2 3">
    <name type="scientific">Myotis brandtii</name>
    <name type="common">Brandt's bat</name>
    <dbReference type="NCBI Taxonomy" id="109478"/>
    <lineage>
        <taxon>Eukaryota</taxon>
        <taxon>Metazoa</taxon>
        <taxon>Chordata</taxon>
        <taxon>Craniata</taxon>
        <taxon>Vertebrata</taxon>
        <taxon>Euteleostomi</taxon>
        <taxon>Mammalia</taxon>
        <taxon>Eutheria</taxon>
        <taxon>Laurasiatheria</taxon>
        <taxon>Chiroptera</taxon>
        <taxon>Yangochiroptera</taxon>
        <taxon>Vespertilionidae</taxon>
        <taxon>Myotis</taxon>
    </lineage>
</organism>
<sequence length="114" mass="11599">MRFAKKHKKGRKKMQANNATATSAHAEVSGPREAQGDQAQDPKGQPPAVSSINLPTSFTPSVGSVLGPHTQGSQALLAKGQGQAQTKTQAAAAPPAPAQALAPKDAQGPTKALE</sequence>
<keyword evidence="3" id="KW-1185">Reference proteome</keyword>
<dbReference type="KEGG" id="myb:106723561"/>
<evidence type="ECO:0000256" key="1">
    <source>
        <dbReference type="SAM" id="MobiDB-lite"/>
    </source>
</evidence>
<reference evidence="2 3" key="1">
    <citation type="journal article" date="2013" name="Nat. Commun.">
        <title>Genome analysis reveals insights into physiology and longevity of the Brandt's bat Myotis brandtii.</title>
        <authorList>
            <person name="Seim I."/>
            <person name="Fang X."/>
            <person name="Xiong Z."/>
            <person name="Lobanov A.V."/>
            <person name="Huang Z."/>
            <person name="Ma S."/>
            <person name="Feng Y."/>
            <person name="Turanov A.A."/>
            <person name="Zhu Y."/>
            <person name="Lenz T.L."/>
            <person name="Gerashchenko M.V."/>
            <person name="Fan D."/>
            <person name="Hee Yim S."/>
            <person name="Yao X."/>
            <person name="Jordan D."/>
            <person name="Xiong Y."/>
            <person name="Ma Y."/>
            <person name="Lyapunov A.N."/>
            <person name="Chen G."/>
            <person name="Kulakova O.I."/>
            <person name="Sun Y."/>
            <person name="Lee S.G."/>
            <person name="Bronson R.T."/>
            <person name="Moskalev A.A."/>
            <person name="Sunyaev S.R."/>
            <person name="Zhang G."/>
            <person name="Krogh A."/>
            <person name="Wang J."/>
            <person name="Gladyshev V.N."/>
        </authorList>
    </citation>
    <scope>NUCLEOTIDE SEQUENCE [LARGE SCALE GENOMIC DNA]</scope>
</reference>
<protein>
    <submittedName>
        <fullName evidence="2">60S ribosomal protein L29</fullName>
    </submittedName>
</protein>
<dbReference type="GO" id="GO:0005840">
    <property type="term" value="C:ribosome"/>
    <property type="evidence" value="ECO:0007669"/>
    <property type="project" value="UniProtKB-KW"/>
</dbReference>
<proteinExistence type="predicted"/>
<evidence type="ECO:0000313" key="3">
    <source>
        <dbReference type="Proteomes" id="UP000052978"/>
    </source>
</evidence>
<dbReference type="AlphaFoldDB" id="S7N7I9"/>
<keyword evidence="2" id="KW-0687">Ribonucleoprotein</keyword>
<feature type="compositionally biased region" description="Polar residues" evidence="1">
    <location>
        <begin position="48"/>
        <end position="62"/>
    </location>
</feature>
<dbReference type="Proteomes" id="UP000052978">
    <property type="component" value="Unassembled WGS sequence"/>
</dbReference>
<name>S7N7I9_MYOBR</name>
<feature type="region of interest" description="Disordered" evidence="1">
    <location>
        <begin position="1"/>
        <end position="114"/>
    </location>
</feature>